<evidence type="ECO:0000256" key="1">
    <source>
        <dbReference type="ARBA" id="ARBA00004251"/>
    </source>
</evidence>
<sequence>MSELSQNVSLLLALSSMALLQFSFFQVSAITCIQKEQEALLQLKKSFNDPSHRLASWNESTNCCNWNGVSCNQITRHVTNIDHRSKQVNSLNNKALFSNSIDSSLFELKYLISLDLSWNHFSYTQIPNWLGKFKYLRSLNLENCYISGQIPSSLENLSSLEYLDLSDNALIGEVPTSLGRLLNLKVLDISDNLLNGFLKEAHFANLSQLHTLLIGYNEFLSMDVKSNWIPPFQLKSLDASSCIGCFGREFPEWLQTQKRLVSLVLSNMSISSGIPKWLGGQNLTTLDLSHNQIVGPIPHNIGYQMPNLEDLFLNTNFINGSLPLSLCKLKNLAYVDLSNNGLFGKVEGCLLTSKLHLLDLSLNKFSGIFPHSHGNDLHNVEQLNLRSNYFEGPMPIVLKNSKILEFIDLEGNKFSGNIPTWVGDNLGNLQFVRLRGNLFNGTIPSNLCNLKNLQILDLAHNQFEGSIPSNLSNFKVMIGNVRNELSLVCKNRFPQLCYDGKKKVIQAIKLSYFNYSLSQLMLMVNIDLSKNYLTDIIPREITMLKGLIGLNLSYNNLIGIIPSKIGKVESLESLDLSCNQLFGSIPKSLSELNSLGVLRLSHNNFSGEIPQEGHLSTFNEASSFDDNPYLCGNPLPVKCVKENAFKLPEIENQDQEEDEREKWLLYIIIMFGYGVGFWGVVGVLIWKESWRFAYFKFMDEIKDKICNKVLIFFQIY</sequence>
<evidence type="ECO:0000256" key="11">
    <source>
        <dbReference type="ARBA" id="ARBA00023180"/>
    </source>
</evidence>
<keyword evidence="3" id="KW-1003">Cell membrane</keyword>
<evidence type="ECO:0000256" key="10">
    <source>
        <dbReference type="ARBA" id="ARBA00023170"/>
    </source>
</evidence>
<evidence type="ECO:0000256" key="8">
    <source>
        <dbReference type="ARBA" id="ARBA00022989"/>
    </source>
</evidence>
<evidence type="ECO:0000256" key="5">
    <source>
        <dbReference type="ARBA" id="ARBA00022692"/>
    </source>
</evidence>
<evidence type="ECO:0000259" key="14">
    <source>
        <dbReference type="Pfam" id="PF08263"/>
    </source>
</evidence>
<dbReference type="Pfam" id="PF13855">
    <property type="entry name" value="LRR_8"/>
    <property type="match status" value="2"/>
</dbReference>
<evidence type="ECO:0000256" key="7">
    <source>
        <dbReference type="ARBA" id="ARBA00022737"/>
    </source>
</evidence>
<protein>
    <recommendedName>
        <fullName evidence="14">Leucine-rich repeat-containing N-terminal plant-type domain-containing protein</fullName>
    </recommendedName>
</protein>
<dbReference type="PANTHER" id="PTHR48063:SF112">
    <property type="entry name" value="RECEPTOR LIKE PROTEIN 30-LIKE"/>
    <property type="match status" value="1"/>
</dbReference>
<evidence type="ECO:0000256" key="12">
    <source>
        <dbReference type="SAM" id="Phobius"/>
    </source>
</evidence>
<evidence type="ECO:0000256" key="3">
    <source>
        <dbReference type="ARBA" id="ARBA00022475"/>
    </source>
</evidence>
<dbReference type="SUPFAM" id="SSF52058">
    <property type="entry name" value="L domain-like"/>
    <property type="match status" value="2"/>
</dbReference>
<dbReference type="PROSITE" id="PS51450">
    <property type="entry name" value="LRR"/>
    <property type="match status" value="1"/>
</dbReference>
<name>A0ABP0XWF4_9ROSI</name>
<keyword evidence="4" id="KW-0433">Leucine-rich repeat</keyword>
<dbReference type="InterPro" id="IPR032675">
    <property type="entry name" value="LRR_dom_sf"/>
</dbReference>
<dbReference type="Gene3D" id="3.80.10.10">
    <property type="entry name" value="Ribonuclease Inhibitor"/>
    <property type="match status" value="2"/>
</dbReference>
<evidence type="ECO:0000256" key="4">
    <source>
        <dbReference type="ARBA" id="ARBA00022614"/>
    </source>
</evidence>
<evidence type="ECO:0000256" key="6">
    <source>
        <dbReference type="ARBA" id="ARBA00022729"/>
    </source>
</evidence>
<feature type="chain" id="PRO_5047239483" description="Leucine-rich repeat-containing N-terminal plant-type domain-containing protein" evidence="13">
    <location>
        <begin position="30"/>
        <end position="716"/>
    </location>
</feature>
<dbReference type="SMART" id="SM00365">
    <property type="entry name" value="LRR_SD22"/>
    <property type="match status" value="5"/>
</dbReference>
<evidence type="ECO:0000256" key="13">
    <source>
        <dbReference type="SAM" id="SignalP"/>
    </source>
</evidence>
<dbReference type="EMBL" id="OZ021744">
    <property type="protein sequence ID" value="CAK9311256.1"/>
    <property type="molecule type" value="Genomic_DNA"/>
</dbReference>
<feature type="transmembrane region" description="Helical" evidence="12">
    <location>
        <begin position="663"/>
        <end position="686"/>
    </location>
</feature>
<gene>
    <name evidence="15" type="ORF">CITCOLO1_LOCUS2910</name>
</gene>
<feature type="signal peptide" evidence="13">
    <location>
        <begin position="1"/>
        <end position="29"/>
    </location>
</feature>
<comment type="similarity">
    <text evidence="2">Belongs to the RLP family.</text>
</comment>
<keyword evidence="5 12" id="KW-0812">Transmembrane</keyword>
<dbReference type="InterPro" id="IPR001611">
    <property type="entry name" value="Leu-rich_rpt"/>
</dbReference>
<evidence type="ECO:0000313" key="16">
    <source>
        <dbReference type="Proteomes" id="UP001642487"/>
    </source>
</evidence>
<dbReference type="InterPro" id="IPR013210">
    <property type="entry name" value="LRR_N_plant-typ"/>
</dbReference>
<evidence type="ECO:0000256" key="9">
    <source>
        <dbReference type="ARBA" id="ARBA00023136"/>
    </source>
</evidence>
<evidence type="ECO:0000256" key="2">
    <source>
        <dbReference type="ARBA" id="ARBA00009592"/>
    </source>
</evidence>
<evidence type="ECO:0000313" key="15">
    <source>
        <dbReference type="EMBL" id="CAK9311256.1"/>
    </source>
</evidence>
<keyword evidence="16" id="KW-1185">Reference proteome</keyword>
<organism evidence="15 16">
    <name type="scientific">Citrullus colocynthis</name>
    <name type="common">colocynth</name>
    <dbReference type="NCBI Taxonomy" id="252529"/>
    <lineage>
        <taxon>Eukaryota</taxon>
        <taxon>Viridiplantae</taxon>
        <taxon>Streptophyta</taxon>
        <taxon>Embryophyta</taxon>
        <taxon>Tracheophyta</taxon>
        <taxon>Spermatophyta</taxon>
        <taxon>Magnoliopsida</taxon>
        <taxon>eudicotyledons</taxon>
        <taxon>Gunneridae</taxon>
        <taxon>Pentapetalae</taxon>
        <taxon>rosids</taxon>
        <taxon>fabids</taxon>
        <taxon>Cucurbitales</taxon>
        <taxon>Cucurbitaceae</taxon>
        <taxon>Benincaseae</taxon>
        <taxon>Citrullus</taxon>
    </lineage>
</organism>
<dbReference type="Pfam" id="PF00560">
    <property type="entry name" value="LRR_1"/>
    <property type="match status" value="5"/>
</dbReference>
<dbReference type="Proteomes" id="UP001642487">
    <property type="component" value="Chromosome 10"/>
</dbReference>
<dbReference type="SMART" id="SM00369">
    <property type="entry name" value="LRR_TYP"/>
    <property type="match status" value="6"/>
</dbReference>
<keyword evidence="11" id="KW-0325">Glycoprotein</keyword>
<comment type="subcellular location">
    <subcellularLocation>
        <location evidence="1">Cell membrane</location>
        <topology evidence="1">Single-pass type I membrane protein</topology>
    </subcellularLocation>
</comment>
<feature type="domain" description="Leucine-rich repeat-containing N-terminal plant-type" evidence="14">
    <location>
        <begin position="35"/>
        <end position="72"/>
    </location>
</feature>
<keyword evidence="7" id="KW-0677">Repeat</keyword>
<keyword evidence="8 12" id="KW-1133">Transmembrane helix</keyword>
<dbReference type="Pfam" id="PF08263">
    <property type="entry name" value="LRRNT_2"/>
    <property type="match status" value="1"/>
</dbReference>
<dbReference type="InterPro" id="IPR046956">
    <property type="entry name" value="RLP23-like"/>
</dbReference>
<keyword evidence="6 13" id="KW-0732">Signal</keyword>
<reference evidence="15 16" key="1">
    <citation type="submission" date="2024-03" db="EMBL/GenBank/DDBJ databases">
        <authorList>
            <person name="Gkanogiannis A."/>
            <person name="Becerra Lopez-Lavalle L."/>
        </authorList>
    </citation>
    <scope>NUCLEOTIDE SEQUENCE [LARGE SCALE GENOMIC DNA]</scope>
</reference>
<keyword evidence="10" id="KW-0675">Receptor</keyword>
<dbReference type="InterPro" id="IPR003591">
    <property type="entry name" value="Leu-rich_rpt_typical-subtyp"/>
</dbReference>
<keyword evidence="9 12" id="KW-0472">Membrane</keyword>
<accession>A0ABP0XWF4</accession>
<dbReference type="PANTHER" id="PTHR48063">
    <property type="entry name" value="LRR RECEPTOR-LIKE KINASE"/>
    <property type="match status" value="1"/>
</dbReference>
<proteinExistence type="inferred from homology"/>